<evidence type="ECO:0000256" key="1">
    <source>
        <dbReference type="SAM" id="MobiDB-lite"/>
    </source>
</evidence>
<dbReference type="HOGENOM" id="CLU_1011842_0_0_1"/>
<proteinExistence type="predicted"/>
<feature type="compositionally biased region" description="Basic and acidic residues" evidence="1">
    <location>
        <begin position="45"/>
        <end position="59"/>
    </location>
</feature>
<dbReference type="Proteomes" id="UP000002669">
    <property type="component" value="Unassembled WGS sequence"/>
</dbReference>
<dbReference type="RefSeq" id="XP_003172913.1">
    <property type="nucleotide sequence ID" value="XM_003172865.1"/>
</dbReference>
<dbReference type="InParanoid" id="E4UWA7"/>
<sequence>MDEGRRRKETRTQIVRARFCRRLSWVAPASCTLRQPASQPASGRPRKDGCMGKEKDSARRAKYRLAAALERRERSPQGNARHLQKIKKKKKERIIAHHDGVGSVNTVIKQPPPAGKDKNRNKPSRGGRRKDKKGLADRPLLAADDTGESNPKADNPRHRLWMKMFGRDEPKGVDIWLMPVALSGFPIDTCDPLRNPQKLGSSYLTSQKVKTHDETTVRGAEVPGQLRLAGIEGASQEYHKEMVIVRVHQQSTGCRAPPEDSDRKQIQEKAAILQL</sequence>
<gene>
    <name evidence="2" type="ORF">MGYG_05497</name>
</gene>
<dbReference type="GeneID" id="10028189"/>
<feature type="compositionally biased region" description="Polar residues" evidence="1">
    <location>
        <begin position="32"/>
        <end position="41"/>
    </location>
</feature>
<name>E4UWA7_ARTGP</name>
<evidence type="ECO:0000313" key="2">
    <source>
        <dbReference type="EMBL" id="EFR02502.1"/>
    </source>
</evidence>
<dbReference type="AlphaFoldDB" id="E4UWA7"/>
<dbReference type="EMBL" id="DS989825">
    <property type="protein sequence ID" value="EFR02502.1"/>
    <property type="molecule type" value="Genomic_DNA"/>
</dbReference>
<feature type="compositionally biased region" description="Basic residues" evidence="1">
    <location>
        <begin position="82"/>
        <end position="92"/>
    </location>
</feature>
<feature type="region of interest" description="Disordered" evidence="1">
    <location>
        <begin position="31"/>
        <end position="156"/>
    </location>
</feature>
<keyword evidence="3" id="KW-1185">Reference proteome</keyword>
<protein>
    <submittedName>
        <fullName evidence="2">Uncharacterized protein</fullName>
    </submittedName>
</protein>
<dbReference type="VEuPathDB" id="FungiDB:MGYG_05497"/>
<reference evidence="3" key="1">
    <citation type="journal article" date="2012" name="MBio">
        <title>Comparative genome analysis of Trichophyton rubrum and related dermatophytes reveals candidate genes involved in infection.</title>
        <authorList>
            <person name="Martinez D.A."/>
            <person name="Oliver B.G."/>
            <person name="Graeser Y."/>
            <person name="Goldberg J.M."/>
            <person name="Li W."/>
            <person name="Martinez-Rossi N.M."/>
            <person name="Monod M."/>
            <person name="Shelest E."/>
            <person name="Barton R.C."/>
            <person name="Birch E."/>
            <person name="Brakhage A.A."/>
            <person name="Chen Z."/>
            <person name="Gurr S.J."/>
            <person name="Heiman D."/>
            <person name="Heitman J."/>
            <person name="Kosti I."/>
            <person name="Rossi A."/>
            <person name="Saif S."/>
            <person name="Samalova M."/>
            <person name="Saunders C.W."/>
            <person name="Shea T."/>
            <person name="Summerbell R.C."/>
            <person name="Xu J."/>
            <person name="Young S."/>
            <person name="Zeng Q."/>
            <person name="Birren B.W."/>
            <person name="Cuomo C.A."/>
            <person name="White T.C."/>
        </authorList>
    </citation>
    <scope>NUCLEOTIDE SEQUENCE [LARGE SCALE GENOMIC DNA]</scope>
    <source>
        <strain evidence="3">ATCC MYA-4604 / CBS 118893</strain>
    </source>
</reference>
<evidence type="ECO:0000313" key="3">
    <source>
        <dbReference type="Proteomes" id="UP000002669"/>
    </source>
</evidence>
<organism evidence="3">
    <name type="scientific">Arthroderma gypseum (strain ATCC MYA-4604 / CBS 118893)</name>
    <name type="common">Microsporum gypseum</name>
    <dbReference type="NCBI Taxonomy" id="535722"/>
    <lineage>
        <taxon>Eukaryota</taxon>
        <taxon>Fungi</taxon>
        <taxon>Dikarya</taxon>
        <taxon>Ascomycota</taxon>
        <taxon>Pezizomycotina</taxon>
        <taxon>Eurotiomycetes</taxon>
        <taxon>Eurotiomycetidae</taxon>
        <taxon>Onygenales</taxon>
        <taxon>Arthrodermataceae</taxon>
        <taxon>Nannizzia</taxon>
    </lineage>
</organism>
<accession>E4UWA7</accession>
<feature type="compositionally biased region" description="Basic residues" evidence="1">
    <location>
        <begin position="121"/>
        <end position="132"/>
    </location>
</feature>